<evidence type="ECO:0000256" key="3">
    <source>
        <dbReference type="ARBA" id="ARBA00022821"/>
    </source>
</evidence>
<name>A0A4D6LDG5_VIGUN</name>
<sequence length="184" mass="21372">MPVLETLGGALLQVLFDKLDSRRILDYFRQRDLDEKLLKKLKRKLMDINAVIDDAEQKQFTNSLVKEWLDEVRDILYDAEDLLELIHYAYSKTKLEAEFQTSSSKVHSFESKIIALLDDLESLLNQRIVRDFKISSTVRSELGNKVSEKKVESTSLVAEDDVIYGRDEDKEMIISCLLYTSQNF</sequence>
<accession>A0A4D6LDG5</accession>
<dbReference type="GO" id="GO:0000166">
    <property type="term" value="F:nucleotide binding"/>
    <property type="evidence" value="ECO:0007669"/>
    <property type="project" value="UniProtKB-KW"/>
</dbReference>
<organism evidence="5 6">
    <name type="scientific">Vigna unguiculata</name>
    <name type="common">Cowpea</name>
    <dbReference type="NCBI Taxonomy" id="3917"/>
    <lineage>
        <taxon>Eukaryota</taxon>
        <taxon>Viridiplantae</taxon>
        <taxon>Streptophyta</taxon>
        <taxon>Embryophyta</taxon>
        <taxon>Tracheophyta</taxon>
        <taxon>Spermatophyta</taxon>
        <taxon>Magnoliopsida</taxon>
        <taxon>eudicotyledons</taxon>
        <taxon>Gunneridae</taxon>
        <taxon>Pentapetalae</taxon>
        <taxon>rosids</taxon>
        <taxon>fabids</taxon>
        <taxon>Fabales</taxon>
        <taxon>Fabaceae</taxon>
        <taxon>Papilionoideae</taxon>
        <taxon>50 kb inversion clade</taxon>
        <taxon>NPAAA clade</taxon>
        <taxon>indigoferoid/millettioid clade</taxon>
        <taxon>Phaseoleae</taxon>
        <taxon>Vigna</taxon>
    </lineage>
</organism>
<keyword evidence="6" id="KW-1185">Reference proteome</keyword>
<dbReference type="Gene3D" id="1.20.5.4130">
    <property type="match status" value="1"/>
</dbReference>
<keyword evidence="1" id="KW-0677">Repeat</keyword>
<proteinExistence type="predicted"/>
<evidence type="ECO:0000256" key="1">
    <source>
        <dbReference type="ARBA" id="ARBA00022737"/>
    </source>
</evidence>
<evidence type="ECO:0000259" key="4">
    <source>
        <dbReference type="Pfam" id="PF18052"/>
    </source>
</evidence>
<evidence type="ECO:0000313" key="5">
    <source>
        <dbReference type="EMBL" id="QCD86558.1"/>
    </source>
</evidence>
<dbReference type="EMBL" id="CP039347">
    <property type="protein sequence ID" value="QCD86558.1"/>
    <property type="molecule type" value="Genomic_DNA"/>
</dbReference>
<feature type="domain" description="Disease resistance N-terminal" evidence="4">
    <location>
        <begin position="11"/>
        <end position="100"/>
    </location>
</feature>
<dbReference type="GO" id="GO:0006952">
    <property type="term" value="P:defense response"/>
    <property type="evidence" value="ECO:0007669"/>
    <property type="project" value="UniProtKB-KW"/>
</dbReference>
<gene>
    <name evidence="5" type="ORF">DEO72_LG3g1081</name>
</gene>
<keyword evidence="2" id="KW-0547">Nucleotide-binding</keyword>
<protein>
    <recommendedName>
        <fullName evidence="4">Disease resistance N-terminal domain-containing protein</fullName>
    </recommendedName>
</protein>
<dbReference type="Proteomes" id="UP000501690">
    <property type="component" value="Linkage Group LG3"/>
</dbReference>
<dbReference type="Pfam" id="PF18052">
    <property type="entry name" value="Rx_N"/>
    <property type="match status" value="1"/>
</dbReference>
<evidence type="ECO:0000313" key="6">
    <source>
        <dbReference type="Proteomes" id="UP000501690"/>
    </source>
</evidence>
<evidence type="ECO:0000256" key="2">
    <source>
        <dbReference type="ARBA" id="ARBA00022741"/>
    </source>
</evidence>
<dbReference type="AlphaFoldDB" id="A0A4D6LDG5"/>
<keyword evidence="3" id="KW-0611">Plant defense</keyword>
<reference evidence="5 6" key="1">
    <citation type="submission" date="2019-04" db="EMBL/GenBank/DDBJ databases">
        <title>An improved genome assembly and genetic linkage map for asparagus bean, Vigna unguiculata ssp. sesquipedialis.</title>
        <authorList>
            <person name="Xia Q."/>
            <person name="Zhang R."/>
            <person name="Dong Y."/>
        </authorList>
    </citation>
    <scope>NUCLEOTIDE SEQUENCE [LARGE SCALE GENOMIC DNA]</scope>
    <source>
        <tissue evidence="5">Leaf</tissue>
    </source>
</reference>
<dbReference type="InterPro" id="IPR041118">
    <property type="entry name" value="Rx_N"/>
</dbReference>